<dbReference type="AlphaFoldDB" id="A0A448KFK1"/>
<dbReference type="EMBL" id="LR134363">
    <property type="protein sequence ID" value="VEG75716.1"/>
    <property type="molecule type" value="Genomic_DNA"/>
</dbReference>
<dbReference type="STRING" id="1278298.GCA_000428685_01381"/>
<name>A0A448KFK1_9ACTO</name>
<accession>A0A448KFK1</accession>
<protein>
    <recommendedName>
        <fullName evidence="3">DUF4276 family protein</fullName>
    </recommendedName>
</protein>
<reference evidence="1 2" key="1">
    <citation type="submission" date="2018-12" db="EMBL/GenBank/DDBJ databases">
        <authorList>
            <consortium name="Pathogen Informatics"/>
        </authorList>
    </citation>
    <scope>NUCLEOTIDE SEQUENCE [LARGE SCALE GENOMIC DNA]</scope>
    <source>
        <strain evidence="1 2">NCTC11923</strain>
    </source>
</reference>
<keyword evidence="2" id="KW-1185">Reference proteome</keyword>
<proteinExistence type="predicted"/>
<evidence type="ECO:0000313" key="2">
    <source>
        <dbReference type="Proteomes" id="UP000276899"/>
    </source>
</evidence>
<dbReference type="Proteomes" id="UP000276899">
    <property type="component" value="Chromosome"/>
</dbReference>
<evidence type="ECO:0008006" key="3">
    <source>
        <dbReference type="Google" id="ProtNLM"/>
    </source>
</evidence>
<evidence type="ECO:0000313" key="1">
    <source>
        <dbReference type="EMBL" id="VEG75716.1"/>
    </source>
</evidence>
<organism evidence="1 2">
    <name type="scientific">Actinomyces slackii</name>
    <dbReference type="NCBI Taxonomy" id="52774"/>
    <lineage>
        <taxon>Bacteria</taxon>
        <taxon>Bacillati</taxon>
        <taxon>Actinomycetota</taxon>
        <taxon>Actinomycetes</taxon>
        <taxon>Actinomycetales</taxon>
        <taxon>Actinomycetaceae</taxon>
        <taxon>Actinomyces</taxon>
    </lineage>
</organism>
<sequence length="221" mass="25144">MTRNKNWACCLLREGTSDDALEEPLTKLLIRMTSDEVEFEVPRLGGSTKDKFAWLLREADSDVYDIVFVHHDADRAGIQARISEIKDGSEDWREEQEKEQKGEHGQVVPVVPVVATEAWALAGLLDDPEQRGRLARQGLKQSSLEGVADPKDRLRQALCDPGGSIPKKDFERERRRLLRDLNISGTVSQLAAWKRLEADMREAVLAVRPWYKDRIRADERG</sequence>
<dbReference type="KEGG" id="asla:NCTC11923_02391"/>
<gene>
    <name evidence="1" type="ORF">NCTC11923_02391</name>
</gene>